<evidence type="ECO:0000256" key="1">
    <source>
        <dbReference type="ARBA" id="ARBA00022962"/>
    </source>
</evidence>
<reference evidence="3 4" key="1">
    <citation type="journal article" date="2012" name="J. Bacteriol.">
        <title>Complete Genome Sequence of Leptospirillum ferrooxidans Strain C2-3, Isolated from a Fresh Volcanic Ash Deposit on the Island of Miyake, Japan.</title>
        <authorList>
            <person name="Fujimura R."/>
            <person name="Sato Y."/>
            <person name="Nishizawa T."/>
            <person name="Oshima K."/>
            <person name="Kim S.-W."/>
            <person name="Hattori M."/>
            <person name="Kamijo T."/>
            <person name="Ohta H."/>
        </authorList>
    </citation>
    <scope>NUCLEOTIDE SEQUENCE [LARGE SCALE GENOMIC DNA]</scope>
    <source>
        <strain evidence="3 4">C2-3</strain>
    </source>
</reference>
<dbReference type="PRINTS" id="PR00096">
    <property type="entry name" value="GATASE"/>
</dbReference>
<dbReference type="PANTHER" id="PTHR43418:SF4">
    <property type="entry name" value="MULTIFUNCTIONAL TRYPTOPHAN BIOSYNTHESIS PROTEIN"/>
    <property type="match status" value="1"/>
</dbReference>
<dbReference type="CDD" id="cd01743">
    <property type="entry name" value="GATase1_Anthranilate_Synthase"/>
    <property type="match status" value="1"/>
</dbReference>
<dbReference type="STRING" id="1162668.LFE_0684"/>
<dbReference type="PRINTS" id="PR00097">
    <property type="entry name" value="ANTSNTHASEII"/>
</dbReference>
<dbReference type="InterPro" id="IPR006221">
    <property type="entry name" value="TrpG/PapA_dom"/>
</dbReference>
<sequence length="201" mass="22349">MAFLMIDNYDSFTFNLVQYFWELGVEMDVVRNDQVDSSWILARNYEGIVLSPGPGSPKDSGICREVVSNLSSDTPVFGVCLGHQVIGEVFGGRVDRAPRLMHGKTSPIIHSGEGLFSNLPVPFDATRYHSLVILPETMPKELVVTAWTEEGEIMGVRHVDRPVWGVQFHPESILTKEGKSLLGNFLRLSKSFQSGKLCHGK</sequence>
<dbReference type="PROSITE" id="PS51273">
    <property type="entry name" value="GATASE_TYPE_1"/>
    <property type="match status" value="1"/>
</dbReference>
<dbReference type="SUPFAM" id="SSF52317">
    <property type="entry name" value="Class I glutamine amidotransferase-like"/>
    <property type="match status" value="1"/>
</dbReference>
<organism evidence="3 4">
    <name type="scientific">Leptospirillum ferrooxidans (strain C2-3)</name>
    <dbReference type="NCBI Taxonomy" id="1162668"/>
    <lineage>
        <taxon>Bacteria</taxon>
        <taxon>Pseudomonadati</taxon>
        <taxon>Nitrospirota</taxon>
        <taxon>Nitrospiria</taxon>
        <taxon>Nitrospirales</taxon>
        <taxon>Nitrospiraceae</taxon>
        <taxon>Leptospirillum</taxon>
    </lineage>
</organism>
<keyword evidence="4" id="KW-1185">Reference proteome</keyword>
<dbReference type="Gene3D" id="3.40.50.880">
    <property type="match status" value="1"/>
</dbReference>
<dbReference type="PRINTS" id="PR00099">
    <property type="entry name" value="CPSGATASE"/>
</dbReference>
<dbReference type="AlphaFoldDB" id="I0IMA0"/>
<dbReference type="MEROPS" id="C26.A09"/>
<dbReference type="OrthoDB" id="9804328at2"/>
<evidence type="ECO:0000259" key="2">
    <source>
        <dbReference type="Pfam" id="PF00117"/>
    </source>
</evidence>
<dbReference type="GO" id="GO:0004049">
    <property type="term" value="F:anthranilate synthase activity"/>
    <property type="evidence" value="ECO:0007669"/>
    <property type="project" value="TreeGrafter"/>
</dbReference>
<protein>
    <submittedName>
        <fullName evidence="3">Putative anthranilate synthase component II</fullName>
    </submittedName>
</protein>
<dbReference type="HOGENOM" id="CLU_014340_1_2_0"/>
<gene>
    <name evidence="3" type="ordered locus">LFE_0684</name>
</gene>
<evidence type="ECO:0000313" key="4">
    <source>
        <dbReference type="Proteomes" id="UP000007382"/>
    </source>
</evidence>
<dbReference type="RefSeq" id="WP_014448891.1">
    <property type="nucleotide sequence ID" value="NC_017094.1"/>
</dbReference>
<dbReference type="NCBIfam" id="TIGR00566">
    <property type="entry name" value="trpG_papA"/>
    <property type="match status" value="1"/>
</dbReference>
<name>I0IMA0_LEPFC</name>
<proteinExistence type="predicted"/>
<dbReference type="EMBL" id="AP012342">
    <property type="protein sequence ID" value="BAM06399.1"/>
    <property type="molecule type" value="Genomic_DNA"/>
</dbReference>
<keyword evidence="1" id="KW-0315">Glutamine amidotransferase</keyword>
<dbReference type="InterPro" id="IPR050472">
    <property type="entry name" value="Anth_synth/Amidotransfase"/>
</dbReference>
<dbReference type="GO" id="GO:0000162">
    <property type="term" value="P:L-tryptophan biosynthetic process"/>
    <property type="evidence" value="ECO:0007669"/>
    <property type="project" value="TreeGrafter"/>
</dbReference>
<dbReference type="InterPro" id="IPR029062">
    <property type="entry name" value="Class_I_gatase-like"/>
</dbReference>
<dbReference type="PANTHER" id="PTHR43418">
    <property type="entry name" value="MULTIFUNCTIONAL TRYPTOPHAN BIOSYNTHESIS PROTEIN-RELATED"/>
    <property type="match status" value="1"/>
</dbReference>
<dbReference type="PATRIC" id="fig|1162668.3.peg.792"/>
<dbReference type="InterPro" id="IPR017926">
    <property type="entry name" value="GATASE"/>
</dbReference>
<evidence type="ECO:0000313" key="3">
    <source>
        <dbReference type="EMBL" id="BAM06399.1"/>
    </source>
</evidence>
<reference evidence="4" key="2">
    <citation type="submission" date="2012-03" db="EMBL/GenBank/DDBJ databases">
        <title>The complete genome sequence of the pioneer microbe on fresh volcanic deposit, Leptospirillum ferrooxidans strain C2-3.</title>
        <authorList>
            <person name="Fujimura R."/>
            <person name="Sato Y."/>
            <person name="Nishizawa T."/>
            <person name="Nanba K."/>
            <person name="Oshima K."/>
            <person name="Hattori M."/>
            <person name="Kamijo T."/>
            <person name="Ohta H."/>
        </authorList>
    </citation>
    <scope>NUCLEOTIDE SEQUENCE [LARGE SCALE GENOMIC DNA]</scope>
    <source>
        <strain evidence="4">C2-3</strain>
    </source>
</reference>
<accession>I0IMA0</accession>
<feature type="domain" description="Glutamine amidotransferase" evidence="2">
    <location>
        <begin position="4"/>
        <end position="186"/>
    </location>
</feature>
<dbReference type="GO" id="GO:0005829">
    <property type="term" value="C:cytosol"/>
    <property type="evidence" value="ECO:0007669"/>
    <property type="project" value="TreeGrafter"/>
</dbReference>
<dbReference type="eggNOG" id="COG0512">
    <property type="taxonomic scope" value="Bacteria"/>
</dbReference>
<dbReference type="FunFam" id="3.40.50.880:FF:000003">
    <property type="entry name" value="Anthranilate synthase component II"/>
    <property type="match status" value="1"/>
</dbReference>
<dbReference type="KEGG" id="lfc:LFE_0684"/>
<dbReference type="Proteomes" id="UP000007382">
    <property type="component" value="Chromosome"/>
</dbReference>
<dbReference type="Pfam" id="PF00117">
    <property type="entry name" value="GATase"/>
    <property type="match status" value="1"/>
</dbReference>